<dbReference type="Gene3D" id="1.25.40.70">
    <property type="entry name" value="Phosphatidylinositol 3-kinase, accessory domain (PIK)"/>
    <property type="match status" value="1"/>
</dbReference>
<reference evidence="2" key="1">
    <citation type="submission" date="2021-02" db="EMBL/GenBank/DDBJ databases">
        <authorList>
            <person name="Dougan E. K."/>
            <person name="Rhodes N."/>
            <person name="Thang M."/>
            <person name="Chan C."/>
        </authorList>
    </citation>
    <scope>NUCLEOTIDE SEQUENCE</scope>
</reference>
<dbReference type="InterPro" id="IPR042236">
    <property type="entry name" value="PI3K_accessory_sf"/>
</dbReference>
<feature type="domain" description="PIK helical" evidence="1">
    <location>
        <begin position="24"/>
        <end position="124"/>
    </location>
</feature>
<evidence type="ECO:0000313" key="3">
    <source>
        <dbReference type="Proteomes" id="UP000601435"/>
    </source>
</evidence>
<keyword evidence="3" id="KW-1185">Reference proteome</keyword>
<feature type="non-terminal residue" evidence="2">
    <location>
        <position position="1"/>
    </location>
</feature>
<evidence type="ECO:0000259" key="1">
    <source>
        <dbReference type="PROSITE" id="PS51545"/>
    </source>
</evidence>
<dbReference type="OrthoDB" id="67688at2759"/>
<dbReference type="Proteomes" id="UP000601435">
    <property type="component" value="Unassembled WGS sequence"/>
</dbReference>
<gene>
    <name evidence="2" type="ORF">SNEC2469_LOCUS27720</name>
</gene>
<evidence type="ECO:0000313" key="2">
    <source>
        <dbReference type="EMBL" id="CAE7865901.1"/>
    </source>
</evidence>
<dbReference type="InterPro" id="IPR001263">
    <property type="entry name" value="PI3K_accessory_dom"/>
</dbReference>
<accession>A0A813AER2</accession>
<dbReference type="AlphaFoldDB" id="A0A813AER2"/>
<name>A0A813AER2_9DINO</name>
<feature type="non-terminal residue" evidence="2">
    <location>
        <position position="124"/>
    </location>
</feature>
<dbReference type="SUPFAM" id="SSF48371">
    <property type="entry name" value="ARM repeat"/>
    <property type="match status" value="1"/>
</dbReference>
<comment type="caution">
    <text evidence="2">The sequence shown here is derived from an EMBL/GenBank/DDBJ whole genome shotgun (WGS) entry which is preliminary data.</text>
</comment>
<organism evidence="2 3">
    <name type="scientific">Symbiodinium necroappetens</name>
    <dbReference type="NCBI Taxonomy" id="1628268"/>
    <lineage>
        <taxon>Eukaryota</taxon>
        <taxon>Sar</taxon>
        <taxon>Alveolata</taxon>
        <taxon>Dinophyceae</taxon>
        <taxon>Suessiales</taxon>
        <taxon>Symbiodiniaceae</taxon>
        <taxon>Symbiodinium</taxon>
    </lineage>
</organism>
<dbReference type="PROSITE" id="PS51545">
    <property type="entry name" value="PIK_HELICAL"/>
    <property type="match status" value="1"/>
</dbReference>
<dbReference type="EMBL" id="CAJNJA010058891">
    <property type="protein sequence ID" value="CAE7865901.1"/>
    <property type="molecule type" value="Genomic_DNA"/>
</dbReference>
<proteinExistence type="predicted"/>
<dbReference type="InterPro" id="IPR016024">
    <property type="entry name" value="ARM-type_fold"/>
</dbReference>
<dbReference type="Pfam" id="PF00613">
    <property type="entry name" value="PI3Ka"/>
    <property type="match status" value="1"/>
</dbReference>
<sequence length="124" mass="14352">GAALEHPALLKSLRLGRSSRAAMFKDRDARPSADELRRLAELVRRPRRQLSSEEKDLLFRFRWSLTDQPGSLTKFLHAVDWSHVEERNHAIELLGHWSPVDIDDALELLSKDFQGLREVRHHAV</sequence>
<protein>
    <recommendedName>
        <fullName evidence="1">PIK helical domain-containing protein</fullName>
    </recommendedName>
</protein>